<dbReference type="EMBL" id="JARIHO010000004">
    <property type="protein sequence ID" value="KAJ7362404.1"/>
    <property type="molecule type" value="Genomic_DNA"/>
</dbReference>
<gene>
    <name evidence="2" type="ORF">DFH08DRAFT_799439</name>
</gene>
<protein>
    <submittedName>
        <fullName evidence="2">Uncharacterized protein</fullName>
    </submittedName>
</protein>
<feature type="region of interest" description="Disordered" evidence="1">
    <location>
        <begin position="153"/>
        <end position="179"/>
    </location>
</feature>
<organism evidence="2 3">
    <name type="scientific">Mycena albidolilacea</name>
    <dbReference type="NCBI Taxonomy" id="1033008"/>
    <lineage>
        <taxon>Eukaryota</taxon>
        <taxon>Fungi</taxon>
        <taxon>Dikarya</taxon>
        <taxon>Basidiomycota</taxon>
        <taxon>Agaricomycotina</taxon>
        <taxon>Agaricomycetes</taxon>
        <taxon>Agaricomycetidae</taxon>
        <taxon>Agaricales</taxon>
        <taxon>Marasmiineae</taxon>
        <taxon>Mycenaceae</taxon>
        <taxon>Mycena</taxon>
    </lineage>
</organism>
<dbReference type="AlphaFoldDB" id="A0AAD7AMS2"/>
<evidence type="ECO:0000313" key="2">
    <source>
        <dbReference type="EMBL" id="KAJ7362404.1"/>
    </source>
</evidence>
<dbReference type="Proteomes" id="UP001218218">
    <property type="component" value="Unassembled WGS sequence"/>
</dbReference>
<accession>A0AAD7AMS2</accession>
<comment type="caution">
    <text evidence="2">The sequence shown here is derived from an EMBL/GenBank/DDBJ whole genome shotgun (WGS) entry which is preliminary data.</text>
</comment>
<reference evidence="2" key="1">
    <citation type="submission" date="2023-03" db="EMBL/GenBank/DDBJ databases">
        <title>Massive genome expansion in bonnet fungi (Mycena s.s.) driven by repeated elements and novel gene families across ecological guilds.</title>
        <authorList>
            <consortium name="Lawrence Berkeley National Laboratory"/>
            <person name="Harder C.B."/>
            <person name="Miyauchi S."/>
            <person name="Viragh M."/>
            <person name="Kuo A."/>
            <person name="Thoen E."/>
            <person name="Andreopoulos B."/>
            <person name="Lu D."/>
            <person name="Skrede I."/>
            <person name="Drula E."/>
            <person name="Henrissat B."/>
            <person name="Morin E."/>
            <person name="Kohler A."/>
            <person name="Barry K."/>
            <person name="LaButti K."/>
            <person name="Morin E."/>
            <person name="Salamov A."/>
            <person name="Lipzen A."/>
            <person name="Mereny Z."/>
            <person name="Hegedus B."/>
            <person name="Baldrian P."/>
            <person name="Stursova M."/>
            <person name="Weitz H."/>
            <person name="Taylor A."/>
            <person name="Grigoriev I.V."/>
            <person name="Nagy L.G."/>
            <person name="Martin F."/>
            <person name="Kauserud H."/>
        </authorList>
    </citation>
    <scope>NUCLEOTIDE SEQUENCE</scope>
    <source>
        <strain evidence="2">CBHHK002</strain>
    </source>
</reference>
<evidence type="ECO:0000313" key="3">
    <source>
        <dbReference type="Proteomes" id="UP001218218"/>
    </source>
</evidence>
<sequence>MHAESGDPKRDVCVGQTARAIHRSLSGRLGGPGALYEACLYGARKIASRAGGGKKRIRITVLYGYGGGHELPAKLDLAISLRVWRRRVKENVLESEHHPVALRILLSGDVVLGRGRNGHNERRCKQKIQSSEGWSRHLHIKRGWSAGWSELREKTRRDGEAPERPRDIRQNPKKERKKKIETASAAGYFAFLLSSEVRRIGFSCHYVEAPCSFVACVLDRKPKGFQVVDAFVEECIALPNEAGLKPTLQPMRGHA</sequence>
<name>A0AAD7AMS2_9AGAR</name>
<proteinExistence type="predicted"/>
<keyword evidence="3" id="KW-1185">Reference proteome</keyword>
<evidence type="ECO:0000256" key="1">
    <source>
        <dbReference type="SAM" id="MobiDB-lite"/>
    </source>
</evidence>